<dbReference type="PANTHER" id="PTHR30203">
    <property type="entry name" value="OUTER MEMBRANE CATION EFFLUX PROTEIN"/>
    <property type="match status" value="1"/>
</dbReference>
<dbReference type="AlphaFoldDB" id="A0A1T5E7N8"/>
<dbReference type="Pfam" id="PF02321">
    <property type="entry name" value="OEP"/>
    <property type="match status" value="2"/>
</dbReference>
<proteinExistence type="inferred from homology"/>
<name>A0A1T5E7N8_9HYPH</name>
<dbReference type="EMBL" id="FUYX01000005">
    <property type="protein sequence ID" value="SKB79974.1"/>
    <property type="molecule type" value="Genomic_DNA"/>
</dbReference>
<keyword evidence="2" id="KW-0812">Transmembrane</keyword>
<dbReference type="InterPro" id="IPR003423">
    <property type="entry name" value="OMP_efflux"/>
</dbReference>
<comment type="similarity">
    <text evidence="1 2">Belongs to the outer membrane factor (OMF) (TC 1.B.17) family.</text>
</comment>
<dbReference type="GO" id="GO:0005886">
    <property type="term" value="C:plasma membrane"/>
    <property type="evidence" value="ECO:0007669"/>
    <property type="project" value="UniProtKB-SubCell"/>
</dbReference>
<dbReference type="Gene3D" id="1.20.1600.10">
    <property type="entry name" value="Outer membrane efflux proteins (OEP)"/>
    <property type="match status" value="1"/>
</dbReference>
<accession>A0A1T5E7N8</accession>
<dbReference type="SUPFAM" id="SSF56954">
    <property type="entry name" value="Outer membrane efflux proteins (OEP)"/>
    <property type="match status" value="1"/>
</dbReference>
<evidence type="ECO:0000313" key="3">
    <source>
        <dbReference type="EMBL" id="SKB79974.1"/>
    </source>
</evidence>
<keyword evidence="2" id="KW-1134">Transmembrane beta strand</keyword>
<sequence>MAASGFPGILAAMIRPVTLLISALSLGACAVGPDYAPPALDLPQRWSAATSGPRAPRPSEWWRSLRDPTLNALIEQAIAGNLDVAQAKARIREARATREQAVGALFPQVDAGAVATRSRSALVTRNSFRAGFDASWEIDLFGARDRAVEAATYGTDAAFDDLDTVMLTLIGDVASTYVETRGLQARIALARSTARTQRETEALTRTRFRAGDISAIDTARATAQAAGTESQIPLLEASLAQNQHRLAVLTGRPPAAMAPYFARPAAVPATPAPPRAGIPADVLRRRPDVRSAERLLAQATARIGQAEANRYPSVSLTGSISTSALKLGDLAKNSAIGWSIGPSLSVPIFNGGELAAAVDAARAQRDRQDAALRLAVLTALQDVEDSLVGLRQERRRLGSLSEAATASTEAARLSRALYTSGTASFLDVLEAQRSQYAAEESLIQSRVALATQFIALNKALGGGWLRPVDVSTPAVIDERTGPRLRILPIEEPQP</sequence>
<dbReference type="InterPro" id="IPR010131">
    <property type="entry name" value="MdtP/NodT-like"/>
</dbReference>
<dbReference type="NCBIfam" id="TIGR01845">
    <property type="entry name" value="outer_NodT"/>
    <property type="match status" value="1"/>
</dbReference>
<gene>
    <name evidence="3" type="ORF">SAMN05660750_02428</name>
</gene>
<reference evidence="3 4" key="1">
    <citation type="submission" date="2017-02" db="EMBL/GenBank/DDBJ databases">
        <authorList>
            <person name="Peterson S.W."/>
        </authorList>
    </citation>
    <scope>NUCLEOTIDE SEQUENCE [LARGE SCALE GENOMIC DNA]</scope>
    <source>
        <strain evidence="3 4">DSM 9653</strain>
    </source>
</reference>
<dbReference type="PANTHER" id="PTHR30203:SF25">
    <property type="entry name" value="OUTER MEMBRANE PROTEIN-RELATED"/>
    <property type="match status" value="1"/>
</dbReference>
<dbReference type="Gene3D" id="2.20.200.10">
    <property type="entry name" value="Outer membrane efflux proteins (OEP)"/>
    <property type="match status" value="1"/>
</dbReference>
<keyword evidence="2" id="KW-0472">Membrane</keyword>
<comment type="subcellular location">
    <subcellularLocation>
        <location evidence="2">Cell membrane</location>
        <topology evidence="2">Lipid-anchor</topology>
    </subcellularLocation>
</comment>
<evidence type="ECO:0000313" key="4">
    <source>
        <dbReference type="Proteomes" id="UP000190130"/>
    </source>
</evidence>
<dbReference type="Proteomes" id="UP000190130">
    <property type="component" value="Unassembled WGS sequence"/>
</dbReference>
<keyword evidence="2 3" id="KW-0449">Lipoprotein</keyword>
<evidence type="ECO:0000256" key="2">
    <source>
        <dbReference type="RuleBase" id="RU362097"/>
    </source>
</evidence>
<dbReference type="GO" id="GO:0015562">
    <property type="term" value="F:efflux transmembrane transporter activity"/>
    <property type="evidence" value="ECO:0007669"/>
    <property type="project" value="InterPro"/>
</dbReference>
<evidence type="ECO:0000256" key="1">
    <source>
        <dbReference type="ARBA" id="ARBA00007613"/>
    </source>
</evidence>
<keyword evidence="2" id="KW-0564">Palmitate</keyword>
<organism evidence="3 4">
    <name type="scientific">Bosea thiooxidans</name>
    <dbReference type="NCBI Taxonomy" id="53254"/>
    <lineage>
        <taxon>Bacteria</taxon>
        <taxon>Pseudomonadati</taxon>
        <taxon>Pseudomonadota</taxon>
        <taxon>Alphaproteobacteria</taxon>
        <taxon>Hyphomicrobiales</taxon>
        <taxon>Boseaceae</taxon>
        <taxon>Bosea</taxon>
    </lineage>
</organism>
<protein>
    <submittedName>
        <fullName evidence="3">Efflux transporter, outer membrane factor (OMF) lipoprotein, NodT family</fullName>
    </submittedName>
</protein>